<evidence type="ECO:0000313" key="3">
    <source>
        <dbReference type="EMBL" id="KZP32302.1"/>
    </source>
</evidence>
<evidence type="ECO:0000256" key="1">
    <source>
        <dbReference type="SAM" id="MobiDB-lite"/>
    </source>
</evidence>
<evidence type="ECO:0000313" key="2">
    <source>
        <dbReference type="EMBL" id="KZP04553.1"/>
    </source>
</evidence>
<name>A0A167V1W4_9AGAM</name>
<evidence type="ECO:0000313" key="4">
    <source>
        <dbReference type="Proteomes" id="UP000076532"/>
    </source>
</evidence>
<protein>
    <submittedName>
        <fullName evidence="2">Uncharacterized protein</fullName>
    </submittedName>
</protein>
<keyword evidence="4" id="KW-1185">Reference proteome</keyword>
<feature type="compositionally biased region" description="Low complexity" evidence="1">
    <location>
        <begin position="53"/>
        <end position="67"/>
    </location>
</feature>
<feature type="compositionally biased region" description="Basic residues" evidence="1">
    <location>
        <begin position="19"/>
        <end position="30"/>
    </location>
</feature>
<feature type="region of interest" description="Disordered" evidence="1">
    <location>
        <begin position="1"/>
        <end position="69"/>
    </location>
</feature>
<proteinExistence type="predicted"/>
<accession>A0A167V1W4</accession>
<dbReference type="EMBL" id="KV417912">
    <property type="protein sequence ID" value="KZP04553.1"/>
    <property type="molecule type" value="Genomic_DNA"/>
</dbReference>
<feature type="compositionally biased region" description="Polar residues" evidence="1">
    <location>
        <begin position="1"/>
        <end position="17"/>
    </location>
</feature>
<sequence length="199" mass="21898">MTPFQSVSIPSTSTVLKSSRAKLRGCRKSLSKLAEHTHMPSPRPMHRRRSSDSSDSSGTESESDSASLANGRSIEITSGVARTHAALLDTTAAVQGPQVGHEDIFVCKNAVDLEKLLFLSRKSLYAVAKDNGANVLLDEQWRCKITHPKFAKQNRFRVKVQYSATMARSCWPDAQKPVEIDVASSRGIDGLMTILERKE</sequence>
<dbReference type="STRING" id="436010.A0A167V1W4"/>
<dbReference type="AlphaFoldDB" id="A0A167V1W4"/>
<dbReference type="OrthoDB" id="3261081at2759"/>
<gene>
    <name evidence="3" type="ORF">FIBSPDRAFT_848709</name>
    <name evidence="2" type="ORF">FIBSPDRAFT_878406</name>
</gene>
<dbReference type="EMBL" id="KV417486">
    <property type="protein sequence ID" value="KZP32302.1"/>
    <property type="molecule type" value="Genomic_DNA"/>
</dbReference>
<dbReference type="Proteomes" id="UP000076532">
    <property type="component" value="Unassembled WGS sequence"/>
</dbReference>
<reference evidence="2 4" key="1">
    <citation type="journal article" date="2016" name="Mol. Biol. Evol.">
        <title>Comparative Genomics of Early-Diverging Mushroom-Forming Fungi Provides Insights into the Origins of Lignocellulose Decay Capabilities.</title>
        <authorList>
            <person name="Nagy L.G."/>
            <person name="Riley R."/>
            <person name="Tritt A."/>
            <person name="Adam C."/>
            <person name="Daum C."/>
            <person name="Floudas D."/>
            <person name="Sun H."/>
            <person name="Yadav J.S."/>
            <person name="Pangilinan J."/>
            <person name="Larsson K.H."/>
            <person name="Matsuura K."/>
            <person name="Barry K."/>
            <person name="Labutti K."/>
            <person name="Kuo R."/>
            <person name="Ohm R.A."/>
            <person name="Bhattacharya S.S."/>
            <person name="Shirouzu T."/>
            <person name="Yoshinaga Y."/>
            <person name="Martin F.M."/>
            <person name="Grigoriev I.V."/>
            <person name="Hibbett D.S."/>
        </authorList>
    </citation>
    <scope>NUCLEOTIDE SEQUENCE [LARGE SCALE GENOMIC DNA]</scope>
    <source>
        <strain evidence="2 4">CBS 109695</strain>
    </source>
</reference>
<organism evidence="2 4">
    <name type="scientific">Athelia psychrophila</name>
    <dbReference type="NCBI Taxonomy" id="1759441"/>
    <lineage>
        <taxon>Eukaryota</taxon>
        <taxon>Fungi</taxon>
        <taxon>Dikarya</taxon>
        <taxon>Basidiomycota</taxon>
        <taxon>Agaricomycotina</taxon>
        <taxon>Agaricomycetes</taxon>
        <taxon>Agaricomycetidae</taxon>
        <taxon>Atheliales</taxon>
        <taxon>Atheliaceae</taxon>
        <taxon>Athelia</taxon>
    </lineage>
</organism>